<keyword evidence="3" id="KW-1185">Reference proteome</keyword>
<dbReference type="NCBIfam" id="TIGR04168">
    <property type="entry name" value="TIGR04168 family protein"/>
    <property type="match status" value="1"/>
</dbReference>
<dbReference type="InterPro" id="IPR027629">
    <property type="entry name" value="DevT-like"/>
</dbReference>
<evidence type="ECO:0000313" key="3">
    <source>
        <dbReference type="Proteomes" id="UP001346149"/>
    </source>
</evidence>
<dbReference type="Proteomes" id="UP001346149">
    <property type="component" value="Unassembled WGS sequence"/>
</dbReference>
<dbReference type="InterPro" id="IPR029052">
    <property type="entry name" value="Metallo-depent_PP-like"/>
</dbReference>
<proteinExistence type="predicted"/>
<dbReference type="InterPro" id="IPR004843">
    <property type="entry name" value="Calcineurin-like_PHP"/>
</dbReference>
<gene>
    <name evidence="2" type="ORF">SAY86_030241</name>
</gene>
<dbReference type="PANTHER" id="PTHR35769">
    <property type="entry name" value="CALCINEURIN-LIKE METALLO-PHOSPHOESTERASE SUPERFAMILY PROTEIN"/>
    <property type="match status" value="1"/>
</dbReference>
<dbReference type="GO" id="GO:0016787">
    <property type="term" value="F:hydrolase activity"/>
    <property type="evidence" value="ECO:0007669"/>
    <property type="project" value="InterPro"/>
</dbReference>
<feature type="domain" description="Calcineurin-like phosphoesterase" evidence="1">
    <location>
        <begin position="41"/>
        <end position="251"/>
    </location>
</feature>
<sequence>MAACSWGYPPRLFGTCGLSPSRASRTDAARAPMASPSSSVRIAVVGDVHDQWNLEEDTKALQFLKPDVVLFTGGDFGNENVELVQSVANLDFAKAVILGNHDSWKTQQFSGKRKDNIQMQLECLGQEHVAYGRLDFPHLKLTVVGGRPFSCGGEQLFRKRLISARYGVENMEQSARRIYKAAIGAPEDHFVIFLAHNGPTGLGANIDDICGRDWIVGGGDHGDPDLAMALSQLRGTAKFQIPLVVFGHMHKQLAHGNGLRKMIAFGPDNMIYLNGAIVPRVRWLMQPQTIENPVQEEAVTSPRDPTGSVRAFTVVDITEGKVTRIAERWVSVDGDRTQLEGEHILF</sequence>
<evidence type="ECO:0000259" key="1">
    <source>
        <dbReference type="Pfam" id="PF00149"/>
    </source>
</evidence>
<evidence type="ECO:0000313" key="2">
    <source>
        <dbReference type="EMBL" id="KAK4797915.1"/>
    </source>
</evidence>
<accession>A0AAN7RDK0</accession>
<protein>
    <recommendedName>
        <fullName evidence="1">Calcineurin-like phosphoesterase domain-containing protein</fullName>
    </recommendedName>
</protein>
<reference evidence="2 3" key="1">
    <citation type="journal article" date="2023" name="Hortic Res">
        <title>Pangenome of water caltrop reveals structural variations and asymmetric subgenome divergence after allopolyploidization.</title>
        <authorList>
            <person name="Zhang X."/>
            <person name="Chen Y."/>
            <person name="Wang L."/>
            <person name="Yuan Y."/>
            <person name="Fang M."/>
            <person name="Shi L."/>
            <person name="Lu R."/>
            <person name="Comes H.P."/>
            <person name="Ma Y."/>
            <person name="Chen Y."/>
            <person name="Huang G."/>
            <person name="Zhou Y."/>
            <person name="Zheng Z."/>
            <person name="Qiu Y."/>
        </authorList>
    </citation>
    <scope>NUCLEOTIDE SEQUENCE [LARGE SCALE GENOMIC DNA]</scope>
    <source>
        <strain evidence="2">F231</strain>
    </source>
</reference>
<name>A0AAN7RDK0_TRANT</name>
<organism evidence="2 3">
    <name type="scientific">Trapa natans</name>
    <name type="common">Water chestnut</name>
    <dbReference type="NCBI Taxonomy" id="22666"/>
    <lineage>
        <taxon>Eukaryota</taxon>
        <taxon>Viridiplantae</taxon>
        <taxon>Streptophyta</taxon>
        <taxon>Embryophyta</taxon>
        <taxon>Tracheophyta</taxon>
        <taxon>Spermatophyta</taxon>
        <taxon>Magnoliopsida</taxon>
        <taxon>eudicotyledons</taxon>
        <taxon>Gunneridae</taxon>
        <taxon>Pentapetalae</taxon>
        <taxon>rosids</taxon>
        <taxon>malvids</taxon>
        <taxon>Myrtales</taxon>
        <taxon>Lythraceae</taxon>
        <taxon>Trapa</taxon>
    </lineage>
</organism>
<dbReference type="Gene3D" id="3.60.21.10">
    <property type="match status" value="1"/>
</dbReference>
<comment type="caution">
    <text evidence="2">The sequence shown here is derived from an EMBL/GenBank/DDBJ whole genome shotgun (WGS) entry which is preliminary data.</text>
</comment>
<dbReference type="CDD" id="cd07397">
    <property type="entry name" value="MPP_NostocDevT-like"/>
    <property type="match status" value="1"/>
</dbReference>
<dbReference type="EMBL" id="JAXQNO010000005">
    <property type="protein sequence ID" value="KAK4797915.1"/>
    <property type="molecule type" value="Genomic_DNA"/>
</dbReference>
<dbReference type="AlphaFoldDB" id="A0AAN7RDK0"/>
<dbReference type="SUPFAM" id="SSF56300">
    <property type="entry name" value="Metallo-dependent phosphatases"/>
    <property type="match status" value="1"/>
</dbReference>
<dbReference type="Pfam" id="PF00149">
    <property type="entry name" value="Metallophos"/>
    <property type="match status" value="1"/>
</dbReference>
<dbReference type="PANTHER" id="PTHR35769:SF2">
    <property type="entry name" value="CALCINEURIN-LIKE METALLO-PHOSPHOESTERASE SUPERFAMILY PROTEIN"/>
    <property type="match status" value="1"/>
</dbReference>